<protein>
    <submittedName>
        <fullName evidence="2">Uncharacterized protein</fullName>
    </submittedName>
</protein>
<sequence>MAGVHNRRPPANVHRPAEMDGGASLTNFFNFTAKPLPVIQQNHRKMPDPRLTDEYIREEYRSTDDDEDLRYVREYRQREIERIMEFNQ</sequence>
<proteinExistence type="predicted"/>
<dbReference type="Proteomes" id="UP000708208">
    <property type="component" value="Unassembled WGS sequence"/>
</dbReference>
<organism evidence="2 3">
    <name type="scientific">Allacma fusca</name>
    <dbReference type="NCBI Taxonomy" id="39272"/>
    <lineage>
        <taxon>Eukaryota</taxon>
        <taxon>Metazoa</taxon>
        <taxon>Ecdysozoa</taxon>
        <taxon>Arthropoda</taxon>
        <taxon>Hexapoda</taxon>
        <taxon>Collembola</taxon>
        <taxon>Symphypleona</taxon>
        <taxon>Sminthuridae</taxon>
        <taxon>Allacma</taxon>
    </lineage>
</organism>
<reference evidence="2" key="1">
    <citation type="submission" date="2021-06" db="EMBL/GenBank/DDBJ databases">
        <authorList>
            <person name="Hodson N. C."/>
            <person name="Mongue J. A."/>
            <person name="Jaron S. K."/>
        </authorList>
    </citation>
    <scope>NUCLEOTIDE SEQUENCE</scope>
</reference>
<evidence type="ECO:0000313" key="2">
    <source>
        <dbReference type="EMBL" id="CAG7830351.1"/>
    </source>
</evidence>
<comment type="caution">
    <text evidence="2">The sequence shown here is derived from an EMBL/GenBank/DDBJ whole genome shotgun (WGS) entry which is preliminary data.</text>
</comment>
<gene>
    <name evidence="2" type="ORF">AFUS01_LOCUS40159</name>
</gene>
<keyword evidence="3" id="KW-1185">Reference proteome</keyword>
<feature type="region of interest" description="Disordered" evidence="1">
    <location>
        <begin position="1"/>
        <end position="22"/>
    </location>
</feature>
<evidence type="ECO:0000313" key="3">
    <source>
        <dbReference type="Proteomes" id="UP000708208"/>
    </source>
</evidence>
<feature type="non-terminal residue" evidence="2">
    <location>
        <position position="88"/>
    </location>
</feature>
<accession>A0A8J2LER9</accession>
<dbReference type="AlphaFoldDB" id="A0A8J2LER9"/>
<dbReference type="EMBL" id="CAJVCH010555467">
    <property type="protein sequence ID" value="CAG7830351.1"/>
    <property type="molecule type" value="Genomic_DNA"/>
</dbReference>
<evidence type="ECO:0000256" key="1">
    <source>
        <dbReference type="SAM" id="MobiDB-lite"/>
    </source>
</evidence>
<name>A0A8J2LER9_9HEXA</name>